<proteinExistence type="predicted"/>
<reference evidence="2 3" key="1">
    <citation type="journal article" date="2023" name="Nucleic Acids Res.">
        <title>The hologenome of Daphnia magna reveals possible DNA methylation and microbiome-mediated evolution of the host genome.</title>
        <authorList>
            <person name="Chaturvedi A."/>
            <person name="Li X."/>
            <person name="Dhandapani V."/>
            <person name="Marshall H."/>
            <person name="Kissane S."/>
            <person name="Cuenca-Cambronero M."/>
            <person name="Asole G."/>
            <person name="Calvet F."/>
            <person name="Ruiz-Romero M."/>
            <person name="Marangio P."/>
            <person name="Guigo R."/>
            <person name="Rago D."/>
            <person name="Mirbahai L."/>
            <person name="Eastwood N."/>
            <person name="Colbourne J.K."/>
            <person name="Zhou J."/>
            <person name="Mallon E."/>
            <person name="Orsini L."/>
        </authorList>
    </citation>
    <scope>NUCLEOTIDE SEQUENCE [LARGE SCALE GENOMIC DNA]</scope>
    <source>
        <strain evidence="2">LRV0_1</strain>
    </source>
</reference>
<name>A0ABQ9YSG8_9CRUS</name>
<sequence length="64" mass="6929">MEFANTVSTNRQLLVQSSVQGVKGVPQFRNAKQIRSEEAAAPGNDQIDEPPAEGETVHVDQPPN</sequence>
<organism evidence="2 3">
    <name type="scientific">Daphnia magna</name>
    <dbReference type="NCBI Taxonomy" id="35525"/>
    <lineage>
        <taxon>Eukaryota</taxon>
        <taxon>Metazoa</taxon>
        <taxon>Ecdysozoa</taxon>
        <taxon>Arthropoda</taxon>
        <taxon>Crustacea</taxon>
        <taxon>Branchiopoda</taxon>
        <taxon>Diplostraca</taxon>
        <taxon>Cladocera</taxon>
        <taxon>Anomopoda</taxon>
        <taxon>Daphniidae</taxon>
        <taxon>Daphnia</taxon>
    </lineage>
</organism>
<evidence type="ECO:0000313" key="3">
    <source>
        <dbReference type="Proteomes" id="UP001234178"/>
    </source>
</evidence>
<evidence type="ECO:0000256" key="1">
    <source>
        <dbReference type="SAM" id="MobiDB-lite"/>
    </source>
</evidence>
<dbReference type="EMBL" id="JAOYFB010000001">
    <property type="protein sequence ID" value="KAK4003558.1"/>
    <property type="molecule type" value="Genomic_DNA"/>
</dbReference>
<keyword evidence="3" id="KW-1185">Reference proteome</keyword>
<gene>
    <name evidence="2" type="ORF">OUZ56_005315</name>
</gene>
<evidence type="ECO:0000313" key="2">
    <source>
        <dbReference type="EMBL" id="KAK4003558.1"/>
    </source>
</evidence>
<comment type="caution">
    <text evidence="2">The sequence shown here is derived from an EMBL/GenBank/DDBJ whole genome shotgun (WGS) entry which is preliminary data.</text>
</comment>
<accession>A0ABQ9YSG8</accession>
<protein>
    <submittedName>
        <fullName evidence="2">Uncharacterized protein</fullName>
    </submittedName>
</protein>
<dbReference type="Proteomes" id="UP001234178">
    <property type="component" value="Unassembled WGS sequence"/>
</dbReference>
<feature type="region of interest" description="Disordered" evidence="1">
    <location>
        <begin position="31"/>
        <end position="64"/>
    </location>
</feature>